<keyword evidence="2" id="KW-1185">Reference proteome</keyword>
<accession>A0A4U0H8B9</accession>
<dbReference type="EMBL" id="SUKA01000001">
    <property type="protein sequence ID" value="TJY68008.1"/>
    <property type="molecule type" value="Genomic_DNA"/>
</dbReference>
<name>A0A4U0H8B9_9SPHI</name>
<dbReference type="AlphaFoldDB" id="A0A4U0H8B9"/>
<gene>
    <name evidence="1" type="ORF">FAZ19_01745</name>
</gene>
<proteinExistence type="predicted"/>
<dbReference type="OrthoDB" id="981414at2"/>
<dbReference type="Proteomes" id="UP000309872">
    <property type="component" value="Unassembled WGS sequence"/>
</dbReference>
<reference evidence="1 2" key="1">
    <citation type="submission" date="2019-04" db="EMBL/GenBank/DDBJ databases">
        <title>Sphingobacterium olei sp. nov., isolated from oil-contaminated soil.</title>
        <authorList>
            <person name="Liu B."/>
        </authorList>
    </citation>
    <scope>NUCLEOTIDE SEQUENCE [LARGE SCALE GENOMIC DNA]</scope>
    <source>
        <strain evidence="1 2">Y3L14</strain>
    </source>
</reference>
<comment type="caution">
    <text evidence="1">The sequence shown here is derived from an EMBL/GenBank/DDBJ whole genome shotgun (WGS) entry which is preliminary data.</text>
</comment>
<evidence type="ECO:0000313" key="2">
    <source>
        <dbReference type="Proteomes" id="UP000309872"/>
    </source>
</evidence>
<sequence>MCQSIILSSKGNTTISYCTHCQSHYIWQNSFLLTFNAHQYSSFLAEISNKIGLEEFVTFPDGDSRLLLTTPVYEILFAFTEDEWVDFTGSLNEAYYMREIYQMMN</sequence>
<organism evidence="1 2">
    <name type="scientific">Sphingobacterium alkalisoli</name>
    <dbReference type="NCBI Taxonomy" id="1874115"/>
    <lineage>
        <taxon>Bacteria</taxon>
        <taxon>Pseudomonadati</taxon>
        <taxon>Bacteroidota</taxon>
        <taxon>Sphingobacteriia</taxon>
        <taxon>Sphingobacteriales</taxon>
        <taxon>Sphingobacteriaceae</taxon>
        <taxon>Sphingobacterium</taxon>
    </lineage>
</organism>
<evidence type="ECO:0000313" key="1">
    <source>
        <dbReference type="EMBL" id="TJY68008.1"/>
    </source>
</evidence>
<protein>
    <submittedName>
        <fullName evidence="1">Uncharacterized protein</fullName>
    </submittedName>
</protein>